<keyword evidence="3" id="KW-0963">Cytoplasm</keyword>
<dbReference type="FunFam" id="3.40.50.300:FF:000398">
    <property type="entry name" value="Type IV pilus assembly ATPase PilB"/>
    <property type="match status" value="1"/>
</dbReference>
<keyword evidence="8" id="KW-1185">Reference proteome</keyword>
<keyword evidence="4" id="KW-0547">Nucleotide-binding</keyword>
<evidence type="ECO:0000256" key="2">
    <source>
        <dbReference type="ARBA" id="ARBA00006611"/>
    </source>
</evidence>
<dbReference type="InterPro" id="IPR001482">
    <property type="entry name" value="T2SS/T4SS_dom"/>
</dbReference>
<evidence type="ECO:0000256" key="1">
    <source>
        <dbReference type="ARBA" id="ARBA00004496"/>
    </source>
</evidence>
<dbReference type="CDD" id="cd01129">
    <property type="entry name" value="PulE-GspE-like"/>
    <property type="match status" value="1"/>
</dbReference>
<sequence>MQTNLASILHQADLLSLVEQQQVVDQVQSEGASVPSVLLQLGIIGSAELARQLEQLFALPLVDVHQYDYAECCKSLNLRDLVLRHKVLPLYNTDTSIFIGLSDPTRIDVLDEFRFATGKNIEPLLLDHKQLEAAIRRVYGSDIKGAGSNKTQRSVSDADLMELVDLTDTELADDATDLTSDNAPVTRYINQVLLDALRKSASDIHFEPYEESYRIRFRCDGILHLHASPPANLSRRLSTRLKVMSRLNIAERRQPQDGRIKLKLSENVAVDLRVSTLPTLWGEKVVLRILDSSSANLDIDILGYTEPQKAAYLSALQRPQGMILMTGPTGSGKTVSLYTGLKILNTEERNISTAEDPVEINLPGINQVQIRPTVGLGFAEALRSFLRQDPDVVMVGEIRDLETGSIAVKAAQTGHLVLSTLHTNSAAETITRLTNMGIENFNLASSLSLIIAQRLARRLCGHCKQPDDPDRFIRDTLAIPDNATIFKASPTGCDECNKGYLGRVGIYEVMPFSRELAEALMAGANTLELEGIACRQSMKTLQQSGIEKLCEGITSLKELQRVLHFS</sequence>
<dbReference type="GO" id="GO:0005524">
    <property type="term" value="F:ATP binding"/>
    <property type="evidence" value="ECO:0007669"/>
    <property type="project" value="UniProtKB-KW"/>
</dbReference>
<organism evidence="7 8">
    <name type="scientific">Photobacterium ganghwense</name>
    <dbReference type="NCBI Taxonomy" id="320778"/>
    <lineage>
        <taxon>Bacteria</taxon>
        <taxon>Pseudomonadati</taxon>
        <taxon>Pseudomonadota</taxon>
        <taxon>Gammaproteobacteria</taxon>
        <taxon>Vibrionales</taxon>
        <taxon>Vibrionaceae</taxon>
        <taxon>Photobacterium</taxon>
    </lineage>
</organism>
<dbReference type="Gene3D" id="3.40.50.300">
    <property type="entry name" value="P-loop containing nucleotide triphosphate hydrolases"/>
    <property type="match status" value="1"/>
</dbReference>
<dbReference type="Pfam" id="PF00437">
    <property type="entry name" value="T2SSE"/>
    <property type="match status" value="1"/>
</dbReference>
<evidence type="ECO:0000256" key="3">
    <source>
        <dbReference type="ARBA" id="ARBA00022490"/>
    </source>
</evidence>
<dbReference type="NCBIfam" id="TIGR02538">
    <property type="entry name" value="type_IV_pilB"/>
    <property type="match status" value="1"/>
</dbReference>
<gene>
    <name evidence="7" type="ORF">ABT57_19575</name>
</gene>
<dbReference type="Pfam" id="PF05157">
    <property type="entry name" value="MshEN"/>
    <property type="match status" value="1"/>
</dbReference>
<evidence type="ECO:0000256" key="5">
    <source>
        <dbReference type="ARBA" id="ARBA00022840"/>
    </source>
</evidence>
<dbReference type="Proteomes" id="UP000035909">
    <property type="component" value="Unassembled WGS sequence"/>
</dbReference>
<dbReference type="FunFam" id="3.30.450.90:FF:000001">
    <property type="entry name" value="Type II secretion system ATPase GspE"/>
    <property type="match status" value="1"/>
</dbReference>
<keyword evidence="5" id="KW-0067">ATP-binding</keyword>
<dbReference type="GO" id="GO:0005737">
    <property type="term" value="C:cytoplasm"/>
    <property type="evidence" value="ECO:0007669"/>
    <property type="project" value="UniProtKB-SubCell"/>
</dbReference>
<dbReference type="GO" id="GO:0009297">
    <property type="term" value="P:pilus assembly"/>
    <property type="evidence" value="ECO:0007669"/>
    <property type="project" value="InterPro"/>
</dbReference>
<dbReference type="Gene3D" id="3.30.300.160">
    <property type="entry name" value="Type II secretion system, protein E, N-terminal domain"/>
    <property type="match status" value="1"/>
</dbReference>
<name>A0A0J1H3H8_9GAMM</name>
<dbReference type="OrthoDB" id="9804785at2"/>
<feature type="domain" description="Bacterial type II secretion system protein E" evidence="6">
    <location>
        <begin position="386"/>
        <end position="400"/>
    </location>
</feature>
<dbReference type="RefSeq" id="WP_047886942.1">
    <property type="nucleotide sequence ID" value="NZ_CP071325.1"/>
</dbReference>
<dbReference type="PANTHER" id="PTHR30258">
    <property type="entry name" value="TYPE II SECRETION SYSTEM PROTEIN GSPE-RELATED"/>
    <property type="match status" value="1"/>
</dbReference>
<comment type="subcellular location">
    <subcellularLocation>
        <location evidence="1">Cytoplasm</location>
    </subcellularLocation>
</comment>
<evidence type="ECO:0000259" key="6">
    <source>
        <dbReference type="PROSITE" id="PS00662"/>
    </source>
</evidence>
<dbReference type="InterPro" id="IPR027417">
    <property type="entry name" value="P-loop_NTPase"/>
</dbReference>
<evidence type="ECO:0000313" key="7">
    <source>
        <dbReference type="EMBL" id="KLV06336.1"/>
    </source>
</evidence>
<dbReference type="EMBL" id="LDOU01000022">
    <property type="protein sequence ID" value="KLV06336.1"/>
    <property type="molecule type" value="Genomic_DNA"/>
</dbReference>
<dbReference type="Gene3D" id="3.30.450.90">
    <property type="match status" value="1"/>
</dbReference>
<accession>A0A0J1H3H8</accession>
<comment type="caution">
    <text evidence="7">The sequence shown here is derived from an EMBL/GenBank/DDBJ whole genome shotgun (WGS) entry which is preliminary data.</text>
</comment>
<dbReference type="SUPFAM" id="SSF160246">
    <property type="entry name" value="EspE N-terminal domain-like"/>
    <property type="match status" value="1"/>
</dbReference>
<dbReference type="InterPro" id="IPR037257">
    <property type="entry name" value="T2SS_E_N_sf"/>
</dbReference>
<dbReference type="AlphaFoldDB" id="A0A0J1H3H8"/>
<evidence type="ECO:0000313" key="8">
    <source>
        <dbReference type="Proteomes" id="UP000035909"/>
    </source>
</evidence>
<reference evidence="7 8" key="1">
    <citation type="submission" date="2015-05" db="EMBL/GenBank/DDBJ databases">
        <title>Photobacterium galathea sp. nov.</title>
        <authorList>
            <person name="Machado H."/>
            <person name="Gram L."/>
        </authorList>
    </citation>
    <scope>NUCLEOTIDE SEQUENCE [LARGE SCALE GENOMIC DNA]</scope>
    <source>
        <strain evidence="7 8">DSM 22954</strain>
    </source>
</reference>
<dbReference type="InterPro" id="IPR007831">
    <property type="entry name" value="T2SS_GspE_N"/>
</dbReference>
<dbReference type="SUPFAM" id="SSF52540">
    <property type="entry name" value="P-loop containing nucleoside triphosphate hydrolases"/>
    <property type="match status" value="1"/>
</dbReference>
<dbReference type="PROSITE" id="PS00662">
    <property type="entry name" value="T2SP_E"/>
    <property type="match status" value="1"/>
</dbReference>
<evidence type="ECO:0000256" key="4">
    <source>
        <dbReference type="ARBA" id="ARBA00022741"/>
    </source>
</evidence>
<protein>
    <submittedName>
        <fullName evidence="7">General secretion pathway protein GspE</fullName>
    </submittedName>
</protein>
<dbReference type="GO" id="GO:0005886">
    <property type="term" value="C:plasma membrane"/>
    <property type="evidence" value="ECO:0007669"/>
    <property type="project" value="TreeGrafter"/>
</dbReference>
<dbReference type="GO" id="GO:0016887">
    <property type="term" value="F:ATP hydrolysis activity"/>
    <property type="evidence" value="ECO:0007669"/>
    <property type="project" value="InterPro"/>
</dbReference>
<dbReference type="STRING" id="320778.ABT57_19575"/>
<proteinExistence type="inferred from homology"/>
<dbReference type="PANTHER" id="PTHR30258:SF1">
    <property type="entry name" value="PROTEIN TRANSPORT PROTEIN HOFB HOMOLOG"/>
    <property type="match status" value="1"/>
</dbReference>
<comment type="similarity">
    <text evidence="2">Belongs to the GSP E family.</text>
</comment>
<dbReference type="InterPro" id="IPR013374">
    <property type="entry name" value="ATPase_typ4_pilus-assembl_PilB"/>
</dbReference>
<dbReference type="PATRIC" id="fig|320778.3.peg.4222"/>